<evidence type="ECO:0000313" key="2">
    <source>
        <dbReference type="Ensembl" id="ENSAOCP00000057635.1"/>
    </source>
</evidence>
<dbReference type="PANTHER" id="PTHR47027:SF8">
    <property type="entry name" value="RIBONUCLEASE H"/>
    <property type="match status" value="1"/>
</dbReference>
<dbReference type="PANTHER" id="PTHR47027">
    <property type="entry name" value="REVERSE TRANSCRIPTASE DOMAIN-CONTAINING PROTEIN"/>
    <property type="match status" value="1"/>
</dbReference>
<proteinExistence type="predicted"/>
<evidence type="ECO:0000259" key="1">
    <source>
        <dbReference type="PROSITE" id="PS50878"/>
    </source>
</evidence>
<dbReference type="GeneTree" id="ENSGT01150000286929"/>
<protein>
    <recommendedName>
        <fullName evidence="1">Reverse transcriptase domain-containing protein</fullName>
    </recommendedName>
</protein>
<reference evidence="2 3" key="1">
    <citation type="submission" date="2022-01" db="EMBL/GenBank/DDBJ databases">
        <title>A chromosome-scale genome assembly of the false clownfish, Amphiprion ocellaris.</title>
        <authorList>
            <person name="Ryu T."/>
        </authorList>
    </citation>
    <scope>NUCLEOTIDE SEQUENCE [LARGE SCALE GENOMIC DNA]</scope>
</reference>
<keyword evidence="3" id="KW-1185">Reference proteome</keyword>
<dbReference type="Pfam" id="PF00078">
    <property type="entry name" value="RVT_1"/>
    <property type="match status" value="1"/>
</dbReference>
<dbReference type="AlphaFoldDB" id="A0AAQ5Z1K2"/>
<dbReference type="PROSITE" id="PS50878">
    <property type="entry name" value="RT_POL"/>
    <property type="match status" value="1"/>
</dbReference>
<evidence type="ECO:0000313" key="3">
    <source>
        <dbReference type="Proteomes" id="UP001501940"/>
    </source>
</evidence>
<dbReference type="Ensembl" id="ENSAOCT00000045753.1">
    <property type="protein sequence ID" value="ENSAOCP00000057635.1"/>
    <property type="gene ID" value="ENSAOCG00000031167.1"/>
</dbReference>
<reference evidence="2" key="2">
    <citation type="submission" date="2025-08" db="UniProtKB">
        <authorList>
            <consortium name="Ensembl"/>
        </authorList>
    </citation>
    <scope>IDENTIFICATION</scope>
</reference>
<dbReference type="InterPro" id="IPR043502">
    <property type="entry name" value="DNA/RNA_pol_sf"/>
</dbReference>
<feature type="domain" description="Reverse transcriptase" evidence="1">
    <location>
        <begin position="1"/>
        <end position="131"/>
    </location>
</feature>
<name>A0AAQ5Z1K2_AMPOC</name>
<sequence length="208" mass="23523">MISNKLTNNYCMIKYEGVRQGCISSPQLFNICSEQIMRDAFGEFQGGIKVGGQRITNLRYADDTTLVCNISQELMDLLRAVKTTSKERGLLLNTKKTKIMVVDDSHSDADRIFSVDAIEEVASFEFLGLVITAKGNCTQEIKRRLAMARRIVQNMTKLWKSKLLSFLKVRLLRSTAFAVASYGSESWTITSADKMRLDSFEMWCCRGS</sequence>
<dbReference type="Proteomes" id="UP001501940">
    <property type="component" value="Chromosome 14"/>
</dbReference>
<reference evidence="2" key="3">
    <citation type="submission" date="2025-09" db="UniProtKB">
        <authorList>
            <consortium name="Ensembl"/>
        </authorList>
    </citation>
    <scope>IDENTIFICATION</scope>
</reference>
<accession>A0AAQ5Z1K2</accession>
<dbReference type="InterPro" id="IPR000477">
    <property type="entry name" value="RT_dom"/>
</dbReference>
<organism evidence="2 3">
    <name type="scientific">Amphiprion ocellaris</name>
    <name type="common">Clown anemonefish</name>
    <dbReference type="NCBI Taxonomy" id="80972"/>
    <lineage>
        <taxon>Eukaryota</taxon>
        <taxon>Metazoa</taxon>
        <taxon>Chordata</taxon>
        <taxon>Craniata</taxon>
        <taxon>Vertebrata</taxon>
        <taxon>Euteleostomi</taxon>
        <taxon>Actinopterygii</taxon>
        <taxon>Neopterygii</taxon>
        <taxon>Teleostei</taxon>
        <taxon>Neoteleostei</taxon>
        <taxon>Acanthomorphata</taxon>
        <taxon>Ovalentaria</taxon>
        <taxon>Pomacentridae</taxon>
        <taxon>Amphiprion</taxon>
    </lineage>
</organism>
<dbReference type="SUPFAM" id="SSF56672">
    <property type="entry name" value="DNA/RNA polymerases"/>
    <property type="match status" value="1"/>
</dbReference>